<evidence type="ECO:0000313" key="7">
    <source>
        <dbReference type="Proteomes" id="UP000003204"/>
    </source>
</evidence>
<dbReference type="Proteomes" id="UP000003204">
    <property type="component" value="Unassembled WGS sequence"/>
</dbReference>
<accession>A0A828SU43</accession>
<feature type="domain" description="Allantoicase" evidence="5">
    <location>
        <begin position="41"/>
        <end position="186"/>
    </location>
</feature>
<proteinExistence type="inferred from homology"/>
<protein>
    <recommendedName>
        <fullName evidence="4">Probable allantoicase</fullName>
        <ecNumber evidence="4">3.5.3.4</ecNumber>
    </recommendedName>
    <alternativeName>
        <fullName evidence="4">Allantoate amidinohydrolase</fullName>
    </alternativeName>
</protein>
<dbReference type="InterPro" id="IPR005164">
    <property type="entry name" value="Allantoicase"/>
</dbReference>
<sequence>MKNHVFNKKYGYSIMATLHAPAFELPEILNTKTNLADARIGAQVIECSDDFFAEAKRMLQFEAPIFVEDKFDDHGKWMDGWETRRKRHAGYDWCIVKLGVSGKISALDIDTTFFTGNYPASASLEACYAPNGDLTGAKWQSILENTELGPSQHHIFMVNNDAIFTHIRLNIFPDGGVARLRVYGDVHIQVTDHEQTLDLLALENGGRVIAYSDAHFGHPRNLINPGRGVNMGDGWETKRRRAPGYDWCILALGKSGKIEKIEIDTAHFKGNFPAEVSIQAVYLENATDAQLIPQSMFWSYLLEAQPMQMDHIHEYMNEILQHEKVSHIRINMIPDGGISRVRLWGKIAKS</sequence>
<comment type="caution">
    <text evidence="6">The sequence shown here is derived from an EMBL/GenBank/DDBJ whole genome shotgun (WGS) entry which is preliminary data.</text>
</comment>
<feature type="domain" description="Allantoicase" evidence="5">
    <location>
        <begin position="205"/>
        <end position="347"/>
    </location>
</feature>
<dbReference type="InterPro" id="IPR008979">
    <property type="entry name" value="Galactose-bd-like_sf"/>
</dbReference>
<comment type="pathway">
    <text evidence="4">Nitrogen metabolism; (S)-allantoin degradation; (S)-ureidoglycolate from allantoate (aminidohydrolase route): step 1/1.</text>
</comment>
<organism evidence="6 7">
    <name type="scientific">Acinetobacter baumannii 6014059</name>
    <dbReference type="NCBI Taxonomy" id="525242"/>
    <lineage>
        <taxon>Bacteria</taxon>
        <taxon>Pseudomonadati</taxon>
        <taxon>Pseudomonadota</taxon>
        <taxon>Gammaproteobacteria</taxon>
        <taxon>Moraxellales</taxon>
        <taxon>Moraxellaceae</taxon>
        <taxon>Acinetobacter</taxon>
        <taxon>Acinetobacter calcoaceticus/baumannii complex</taxon>
    </lineage>
</organism>
<dbReference type="InterPro" id="IPR015908">
    <property type="entry name" value="Allantoicase_dom"/>
</dbReference>
<dbReference type="GO" id="GO:0004037">
    <property type="term" value="F:allantoicase activity"/>
    <property type="evidence" value="ECO:0007669"/>
    <property type="project" value="UniProtKB-UniRule"/>
</dbReference>
<evidence type="ECO:0000256" key="1">
    <source>
        <dbReference type="ARBA" id="ARBA00009242"/>
    </source>
</evidence>
<gene>
    <name evidence="4" type="primary">alc</name>
    <name evidence="6" type="ORF">HMPREF0022_00540</name>
</gene>
<comment type="catalytic activity">
    <reaction evidence="4">
        <text>allantoate + H2O = (S)-ureidoglycolate + urea</text>
        <dbReference type="Rhea" id="RHEA:11016"/>
        <dbReference type="ChEBI" id="CHEBI:15377"/>
        <dbReference type="ChEBI" id="CHEBI:16199"/>
        <dbReference type="ChEBI" id="CHEBI:17536"/>
        <dbReference type="ChEBI" id="CHEBI:57296"/>
        <dbReference type="EC" id="3.5.3.4"/>
    </reaction>
</comment>
<evidence type="ECO:0000259" key="5">
    <source>
        <dbReference type="Pfam" id="PF03561"/>
    </source>
</evidence>
<dbReference type="EC" id="3.5.3.4" evidence="4"/>
<keyword evidence="2 4" id="KW-0659">Purine metabolism</keyword>
<name>A0A828SU43_ACIBA</name>
<dbReference type="GO" id="GO:0000256">
    <property type="term" value="P:allantoin catabolic process"/>
    <property type="evidence" value="ECO:0007669"/>
    <property type="project" value="UniProtKB-UniRule"/>
</dbReference>
<dbReference type="AlphaFoldDB" id="A0A828SU43"/>
<dbReference type="PIRSF" id="PIRSF016516">
    <property type="entry name" value="Allantoicase"/>
    <property type="match status" value="1"/>
</dbReference>
<evidence type="ECO:0000313" key="6">
    <source>
        <dbReference type="EMBL" id="EGJ69690.1"/>
    </source>
</evidence>
<keyword evidence="3 4" id="KW-0378">Hydrolase</keyword>
<dbReference type="EMBL" id="ACYS02000013">
    <property type="protein sequence ID" value="EGJ69690.1"/>
    <property type="molecule type" value="Genomic_DNA"/>
</dbReference>
<dbReference type="UniPathway" id="UPA00395">
    <property type="reaction ID" value="UER00654"/>
</dbReference>
<dbReference type="PANTHER" id="PTHR12045">
    <property type="entry name" value="ALLANTOICASE"/>
    <property type="match status" value="1"/>
</dbReference>
<reference evidence="6 7" key="1">
    <citation type="submission" date="2011-04" db="EMBL/GenBank/DDBJ databases">
        <authorList>
            <person name="Weinstock G."/>
            <person name="Sodergren E."/>
            <person name="Clifton S."/>
            <person name="Fulton L."/>
            <person name="Fulton B."/>
            <person name="Courtney L."/>
            <person name="Fronick C."/>
            <person name="Harrison M."/>
            <person name="Strong C."/>
            <person name="Farmer C."/>
            <person name="Delahaunty K."/>
            <person name="Markovic C."/>
            <person name="Hall O."/>
            <person name="Minx P."/>
            <person name="Tomlinson C."/>
            <person name="Mitreva M."/>
            <person name="Hou S."/>
            <person name="Chen J."/>
            <person name="Wollam A."/>
            <person name="Pepin K.H."/>
            <person name="Johnson M."/>
            <person name="Bhonagiri V."/>
            <person name="Zhang X."/>
            <person name="Suruliraj S."/>
            <person name="Warren W."/>
            <person name="Chinwalla A."/>
            <person name="Mardis E.R."/>
            <person name="Wilson R.K."/>
        </authorList>
    </citation>
    <scope>NUCLEOTIDE SEQUENCE [LARGE SCALE GENOMIC DNA]</scope>
    <source>
        <strain evidence="6 7">6014059</strain>
    </source>
</reference>
<evidence type="ECO:0000256" key="3">
    <source>
        <dbReference type="ARBA" id="ARBA00022801"/>
    </source>
</evidence>
<comment type="similarity">
    <text evidence="1 4">Belongs to the allantoicase family.</text>
</comment>
<dbReference type="SUPFAM" id="SSF49785">
    <property type="entry name" value="Galactose-binding domain-like"/>
    <property type="match status" value="2"/>
</dbReference>
<dbReference type="PANTHER" id="PTHR12045:SF3">
    <property type="entry name" value="INACTIVE ALLANTOICASE-RELATED"/>
    <property type="match status" value="1"/>
</dbReference>
<evidence type="ECO:0000256" key="4">
    <source>
        <dbReference type="HAMAP-Rule" id="MF_00813"/>
    </source>
</evidence>
<dbReference type="NCBIfam" id="TIGR02961">
    <property type="entry name" value="allantoicase"/>
    <property type="match status" value="1"/>
</dbReference>
<evidence type="ECO:0000256" key="2">
    <source>
        <dbReference type="ARBA" id="ARBA00022631"/>
    </source>
</evidence>
<dbReference type="Gene3D" id="2.60.120.260">
    <property type="entry name" value="Galactose-binding domain-like"/>
    <property type="match status" value="2"/>
</dbReference>
<dbReference type="GO" id="GO:0006144">
    <property type="term" value="P:purine nucleobase metabolic process"/>
    <property type="evidence" value="ECO:0007669"/>
    <property type="project" value="UniProtKB-KW"/>
</dbReference>
<dbReference type="HAMAP" id="MF_00813">
    <property type="entry name" value="Allantoicase"/>
    <property type="match status" value="1"/>
</dbReference>
<dbReference type="Pfam" id="PF03561">
    <property type="entry name" value="Allantoicase"/>
    <property type="match status" value="2"/>
</dbReference>